<dbReference type="InterPro" id="IPR024731">
    <property type="entry name" value="NELL2-like_EGF"/>
</dbReference>
<evidence type="ECO:0000256" key="7">
    <source>
        <dbReference type="SAM" id="Phobius"/>
    </source>
</evidence>
<feature type="compositionally biased region" description="Basic and acidic residues" evidence="6">
    <location>
        <begin position="1307"/>
        <end position="1321"/>
    </location>
</feature>
<evidence type="ECO:0000256" key="5">
    <source>
        <dbReference type="PROSITE-ProRule" id="PRU00076"/>
    </source>
</evidence>
<keyword evidence="3" id="KW-0677">Repeat</keyword>
<dbReference type="InterPro" id="IPR049883">
    <property type="entry name" value="NOTCH1_EGF-like"/>
</dbReference>
<dbReference type="FunFam" id="2.10.25.10:FF:000038">
    <property type="entry name" value="Fibrillin 2"/>
    <property type="match status" value="3"/>
</dbReference>
<feature type="compositionally biased region" description="Basic and acidic residues" evidence="6">
    <location>
        <begin position="25"/>
        <end position="36"/>
    </location>
</feature>
<feature type="compositionally biased region" description="Gly residues" evidence="6">
    <location>
        <begin position="1721"/>
        <end position="1736"/>
    </location>
</feature>
<feature type="compositionally biased region" description="Polar residues" evidence="6">
    <location>
        <begin position="631"/>
        <end position="640"/>
    </location>
</feature>
<feature type="compositionally biased region" description="Low complexity" evidence="6">
    <location>
        <begin position="1665"/>
        <end position="1675"/>
    </location>
</feature>
<accession>A0A0G4GEP7</accession>
<dbReference type="PhylomeDB" id="A0A0G4GEP7"/>
<feature type="region of interest" description="Disordered" evidence="6">
    <location>
        <begin position="1457"/>
        <end position="1498"/>
    </location>
</feature>
<comment type="caution">
    <text evidence="5">Lacks conserved residue(s) required for the propagation of feature annotation.</text>
</comment>
<feature type="region of interest" description="Disordered" evidence="6">
    <location>
        <begin position="1259"/>
        <end position="1294"/>
    </location>
</feature>
<dbReference type="SMART" id="SM00181">
    <property type="entry name" value="EGF"/>
    <property type="match status" value="3"/>
</dbReference>
<dbReference type="EMBL" id="CDMZ01001137">
    <property type="protein sequence ID" value="CEM27854.1"/>
    <property type="molecule type" value="Genomic_DNA"/>
</dbReference>
<evidence type="ECO:0000256" key="4">
    <source>
        <dbReference type="ARBA" id="ARBA00023157"/>
    </source>
</evidence>
<dbReference type="Gene3D" id="2.10.25.10">
    <property type="entry name" value="Laminin"/>
    <property type="match status" value="4"/>
</dbReference>
<evidence type="ECO:0000313" key="9">
    <source>
        <dbReference type="EMBL" id="CEM27854.1"/>
    </source>
</evidence>
<proteinExistence type="predicted"/>
<dbReference type="PROSITE" id="PS00010">
    <property type="entry name" value="ASX_HYDROXYL"/>
    <property type="match status" value="3"/>
</dbReference>
<evidence type="ECO:0000259" key="8">
    <source>
        <dbReference type="PROSITE" id="PS50026"/>
    </source>
</evidence>
<feature type="domain" description="EGF-like" evidence="8">
    <location>
        <begin position="329"/>
        <end position="368"/>
    </location>
</feature>
<dbReference type="InterPro" id="IPR008979">
    <property type="entry name" value="Galactose-bd-like_sf"/>
</dbReference>
<dbReference type="PROSITE" id="PS01186">
    <property type="entry name" value="EGF_2"/>
    <property type="match status" value="1"/>
</dbReference>
<dbReference type="GO" id="GO:0005509">
    <property type="term" value="F:calcium ion binding"/>
    <property type="evidence" value="ECO:0007669"/>
    <property type="project" value="InterPro"/>
</dbReference>
<feature type="transmembrane region" description="Helical" evidence="7">
    <location>
        <begin position="2043"/>
        <end position="2069"/>
    </location>
</feature>
<dbReference type="PANTHER" id="PTHR24050">
    <property type="entry name" value="PA14 DOMAIN-CONTAINING PROTEIN"/>
    <property type="match status" value="1"/>
</dbReference>
<feature type="region of interest" description="Disordered" evidence="6">
    <location>
        <begin position="1"/>
        <end position="61"/>
    </location>
</feature>
<evidence type="ECO:0000256" key="2">
    <source>
        <dbReference type="ARBA" id="ARBA00022729"/>
    </source>
</evidence>
<dbReference type="SUPFAM" id="SSF57184">
    <property type="entry name" value="Growth factor receptor domain"/>
    <property type="match status" value="1"/>
</dbReference>
<evidence type="ECO:0000256" key="1">
    <source>
        <dbReference type="ARBA" id="ARBA00022536"/>
    </source>
</evidence>
<evidence type="ECO:0000256" key="3">
    <source>
        <dbReference type="ARBA" id="ARBA00022737"/>
    </source>
</evidence>
<name>A0A0G4GEP7_9ALVE</name>
<keyword evidence="1 5" id="KW-0245">EGF-like domain</keyword>
<dbReference type="InterPro" id="IPR018097">
    <property type="entry name" value="EGF_Ca-bd_CS"/>
</dbReference>
<keyword evidence="7" id="KW-0812">Transmembrane</keyword>
<dbReference type="InterPro" id="IPR052235">
    <property type="entry name" value="Nephronectin_domain"/>
</dbReference>
<keyword evidence="7" id="KW-0472">Membrane</keyword>
<reference evidence="9" key="1">
    <citation type="submission" date="2014-11" db="EMBL/GenBank/DDBJ databases">
        <authorList>
            <person name="Otto D Thomas"/>
            <person name="Naeem Raeece"/>
        </authorList>
    </citation>
    <scope>NUCLEOTIDE SEQUENCE</scope>
</reference>
<feature type="compositionally biased region" description="Acidic residues" evidence="6">
    <location>
        <begin position="37"/>
        <end position="46"/>
    </location>
</feature>
<keyword evidence="2" id="KW-0732">Signal</keyword>
<keyword evidence="4" id="KW-1015">Disulfide bond</keyword>
<dbReference type="SUPFAM" id="SSF57196">
    <property type="entry name" value="EGF/Laminin"/>
    <property type="match status" value="1"/>
</dbReference>
<dbReference type="PROSITE" id="PS01187">
    <property type="entry name" value="EGF_CA"/>
    <property type="match status" value="2"/>
</dbReference>
<dbReference type="Gene3D" id="2.60.120.260">
    <property type="entry name" value="Galactose-binding domain-like"/>
    <property type="match status" value="1"/>
</dbReference>
<dbReference type="SMART" id="SM00179">
    <property type="entry name" value="EGF_CA"/>
    <property type="match status" value="4"/>
</dbReference>
<dbReference type="Pfam" id="PF12947">
    <property type="entry name" value="EGF_3"/>
    <property type="match status" value="1"/>
</dbReference>
<feature type="transmembrane region" description="Helical" evidence="7">
    <location>
        <begin position="900"/>
        <end position="921"/>
    </location>
</feature>
<dbReference type="PROSITE" id="PS50026">
    <property type="entry name" value="EGF_3"/>
    <property type="match status" value="3"/>
</dbReference>
<dbReference type="SUPFAM" id="SSF49785">
    <property type="entry name" value="Galactose-binding domain-like"/>
    <property type="match status" value="1"/>
</dbReference>
<dbReference type="InterPro" id="IPR009030">
    <property type="entry name" value="Growth_fac_rcpt_cys_sf"/>
</dbReference>
<gene>
    <name evidence="9" type="ORF">Cvel_4602</name>
</gene>
<feature type="compositionally biased region" description="Acidic residues" evidence="6">
    <location>
        <begin position="1"/>
        <end position="24"/>
    </location>
</feature>
<feature type="compositionally biased region" description="Acidic residues" evidence="6">
    <location>
        <begin position="1343"/>
        <end position="1367"/>
    </location>
</feature>
<feature type="region of interest" description="Disordered" evidence="6">
    <location>
        <begin position="1632"/>
        <end position="1689"/>
    </location>
</feature>
<dbReference type="PANTHER" id="PTHR24050:SF28">
    <property type="entry name" value="UROMODULIN-LIKE"/>
    <property type="match status" value="1"/>
</dbReference>
<sequence>MEGEDEEDDVLSLQGENEEEEEGERGEGEEAKQEREESGEEEEEGGEGVRRKRKRRRRESLERVKERNLLYSGKASQVPPSDMADRRDWTKTNAVQYESRYTMYYAYTGSVCPGTYRAWGTQHRGDQGVSSTDNSEKVPAGAFDRHSHANNGNAFLYRHYQTDADVPGAGNGPASPAPEIILQLPCSITITKLYMMSRNGSENQNPSSGAFFGSTDNVSWTQILTISLAQGAWSSLETKSWTVSSNQGPWAYIKFEGYATANSGSGRLSVEDIWADVSWTELDECAMSTHNCASSTATCTNTDGSFTCACNTGYNDDLSGGVAGVSCSDADECTTSVHNCASGAATCTNSAGSFTCACNTGYNDNLSGGVAGVSCSDKQECTGGLHNCHTFASCSNTVGSFTCACNGGYEGSGVDCADVDECADGTHNCPSIGTCVDTPGGFECLTPTVVDVTTLETTSETLTDEGSSANVKTMETLKSMVETVSTGDTATSSTSESTAVVDAVTVRVQATIATARTSGRELTTEETTAMTEVLKAAGDGLVKTLNIASSGSTAEGSSDATNTDADTTGRTAAVATAIGKVASSMTELSAQSATIGKTRTGKSTVTTQMNVLSSLESALSSASVDAGVSPGASSTSNNATALKERREGLQSAANEVVKAAASTFGQQREFEDSGAIALQQTGGGGASTLSTDTFAVSAATLPGPIAIADSRTLEARVGSLSLSIPSIPEDVAERIRALDGTCSDSSLATLGLVVVEWGSNIRSYVGGDRKAGNSRTVRLMYCGKEVGREVFGDTSLSISIGGLNEGSGLDSRRRLQEDGGDEDGGGEEGCASFDEEESSWSSLCSSAGGGGCDCQGAGGGLMETEFGGFAGSILELALGLDLSALWQFDKAAEGAAVDNFALWLVVLLVIGLLGHLCFSLYQDHRFPRASLSVLESSYLSNKAVLAAAWEKRQVVSWFSVSYLLEQMESLAGEGLSVSQDRYQQQFSADCAYPLTAGTQEKSELEGALNSELGDSLDLGGLSFRQTDLVALLIADAQKLLAQGIDGKRMPKHKEPCLITPDCCLIEDRDLSRTEGQRPRRPLWDSRSPPILPQSLSTSLTARWKRDFSVDPISEEDWQVLAAARFLVRSGEFRNRLIRLAESQAARWQRVKAALCQWLNKHRGAVRDRHVDLQINGQTVDAKTYFLEIRGFLLPWAPSMGAPGGAGSSAPKGGSPPLPMRKGMRGRRRMMKRAVTMERAQTLKSKASMKRNATIQQTETMKRAESMKRGERMQRSGTMKRAETMQRSGTMKRTETIERTGTVKRTETMKRTESLKSKESMKKTASPMQPHGGSILPRVHHFEDDDNDGLEMGEEASEEINLQDDDFTGEEHETEGSEEAEEEEEEQTIWVPEAAPAYLEVTPSFLKITGADSEGSVISRALPPPVLKSRMVIMNGILLPKRSVVSARLILGSTVPPSSVKTHIQEAGGSVQSKREPQAAIQKSHSAAPLLPEEEEKTGNRFAARSKICAPATESNTLLIKRSWHVASPSQSVGSSKGIKTVDEAGEENPSLYVAAADRNISHQPTIGAEKKQPKNAVNALTLFREIEAESLIDTFETLSEDPSESVLRLFLTCPGAPEGLVGVDLRRASEVKGGSPCVPISSYRDKRGGRMSDRKIRESGGDLQESSGVLRGSSGSERERDESSSNFAASKSEKLLDALIEQCAEEEMGRQAFEGRREGEGVGGNLGQTNEMGGGQQRWVEEKVRRSLSPEEMKAEAQILADVGMEVFSWHHCRSVSLRALPVWAELQRQVEDDAYRVRVFGWSPLYIRMRLFLMPLQSTLLGRNRGALVGVERWILTLSTWTCSLTWLFLIGVFFGVLNNATPEFEEDMNVVDILSAIVAAFSEDSLIAIMFIYALALPVQLLADFLFIPQTPTIRLLKNLAALARKGQRVTLQHAQLVMSSPIGVRPRCCPQCRRKRGPTAKASGLQTLLPASWHPASASKFLVAWRRKRQEMSGQAGEESHCAPSMESIDVDQACLASKKWILPEVYRAFWLRRQIFRKWWGIGFCVFWMSCCLFYLTCFALVYPIKTGNIIQMANSALGLVFLNFVVRPIFIAAGTGLSLLFLVVLLQRPDVKI</sequence>
<feature type="domain" description="EGF-like" evidence="8">
    <location>
        <begin position="281"/>
        <end position="320"/>
    </location>
</feature>
<feature type="transmembrane region" description="Helical" evidence="7">
    <location>
        <begin position="1888"/>
        <end position="1910"/>
    </location>
</feature>
<dbReference type="InterPro" id="IPR001881">
    <property type="entry name" value="EGF-like_Ca-bd_dom"/>
</dbReference>
<dbReference type="InterPro" id="IPR000152">
    <property type="entry name" value="EGF-type_Asp/Asn_hydroxyl_site"/>
</dbReference>
<protein>
    <recommendedName>
        <fullName evidence="8">EGF-like domain-containing protein</fullName>
    </recommendedName>
</protein>
<feature type="domain" description="EGF-like" evidence="8">
    <location>
        <begin position="377"/>
        <end position="417"/>
    </location>
</feature>
<feature type="compositionally biased region" description="Acidic residues" evidence="6">
    <location>
        <begin position="1375"/>
        <end position="1386"/>
    </location>
</feature>
<keyword evidence="7" id="KW-1133">Transmembrane helix</keyword>
<feature type="region of interest" description="Disordered" evidence="6">
    <location>
        <begin position="1720"/>
        <end position="1739"/>
    </location>
</feature>
<feature type="region of interest" description="Disordered" evidence="6">
    <location>
        <begin position="808"/>
        <end position="832"/>
    </location>
</feature>
<feature type="compositionally biased region" description="Basic and acidic residues" evidence="6">
    <location>
        <begin position="1643"/>
        <end position="1660"/>
    </location>
</feature>
<dbReference type="CDD" id="cd00054">
    <property type="entry name" value="EGF_CA"/>
    <property type="match status" value="4"/>
</dbReference>
<dbReference type="VEuPathDB" id="CryptoDB:Cvel_4602"/>
<dbReference type="Pfam" id="PF07645">
    <property type="entry name" value="EGF_CA"/>
    <property type="match status" value="3"/>
</dbReference>
<feature type="region of interest" description="Disordered" evidence="6">
    <location>
        <begin position="1201"/>
        <end position="1226"/>
    </location>
</feature>
<evidence type="ECO:0000256" key="6">
    <source>
        <dbReference type="SAM" id="MobiDB-lite"/>
    </source>
</evidence>
<organism evidence="9">
    <name type="scientific">Chromera velia CCMP2878</name>
    <dbReference type="NCBI Taxonomy" id="1169474"/>
    <lineage>
        <taxon>Eukaryota</taxon>
        <taxon>Sar</taxon>
        <taxon>Alveolata</taxon>
        <taxon>Colpodellida</taxon>
        <taxon>Chromeraceae</taxon>
        <taxon>Chromera</taxon>
    </lineage>
</organism>
<feature type="region of interest" description="Disordered" evidence="6">
    <location>
        <begin position="625"/>
        <end position="644"/>
    </location>
</feature>
<dbReference type="InterPro" id="IPR000742">
    <property type="entry name" value="EGF"/>
</dbReference>
<feature type="transmembrane region" description="Helical" evidence="7">
    <location>
        <begin position="2089"/>
        <end position="2111"/>
    </location>
</feature>
<feature type="region of interest" description="Disordered" evidence="6">
    <location>
        <begin position="1307"/>
        <end position="1387"/>
    </location>
</feature>
<feature type="compositionally biased region" description="Basic and acidic residues" evidence="6">
    <location>
        <begin position="1259"/>
        <end position="1283"/>
    </location>
</feature>